<accession>A0A0F7CKM2</accession>
<dbReference type="InterPro" id="IPR029063">
    <property type="entry name" value="SAM-dependent_MTases_sf"/>
</dbReference>
<reference evidence="5 6" key="2">
    <citation type="journal article" date="2016" name="Genome Announc.">
        <title>Genome Sequence of a Gram-Positive Diazotroph, Paenibacillus durus Type Strain ATCC 35681.</title>
        <authorList>
            <person name="Halim M.A."/>
            <person name="Rahman A.Y."/>
            <person name="Sim K.S."/>
            <person name="Yam H.C."/>
            <person name="Rahim A.A."/>
            <person name="Ghazali A.H."/>
            <person name="Najimudin N."/>
        </authorList>
    </citation>
    <scope>NUCLEOTIDE SEQUENCE [LARGE SCALE GENOMIC DNA]</scope>
    <source>
        <strain evidence="5 6">ATCC 35681</strain>
    </source>
</reference>
<protein>
    <recommendedName>
        <fullName evidence="4">Methyltransferase domain-containing protein</fullName>
    </recommendedName>
</protein>
<dbReference type="PANTHER" id="PTHR43464:SF19">
    <property type="entry name" value="UBIQUINONE BIOSYNTHESIS O-METHYLTRANSFERASE, MITOCHONDRIAL"/>
    <property type="match status" value="1"/>
</dbReference>
<dbReference type="InterPro" id="IPR041698">
    <property type="entry name" value="Methyltransf_25"/>
</dbReference>
<dbReference type="EMBL" id="CP011114">
    <property type="protein sequence ID" value="AKG37906.1"/>
    <property type="molecule type" value="Genomic_DNA"/>
</dbReference>
<gene>
    <name evidence="5" type="ORF">VK70_21110</name>
</gene>
<dbReference type="SUPFAM" id="SSF53335">
    <property type="entry name" value="S-adenosyl-L-methionine-dependent methyltransferases"/>
    <property type="match status" value="1"/>
</dbReference>
<keyword evidence="1" id="KW-0489">Methyltransferase</keyword>
<evidence type="ECO:0000256" key="1">
    <source>
        <dbReference type="ARBA" id="ARBA00022603"/>
    </source>
</evidence>
<organism evidence="5 6">
    <name type="scientific">Paenibacillus durus ATCC 35681</name>
    <dbReference type="NCBI Taxonomy" id="1333534"/>
    <lineage>
        <taxon>Bacteria</taxon>
        <taxon>Bacillati</taxon>
        <taxon>Bacillota</taxon>
        <taxon>Bacilli</taxon>
        <taxon>Bacillales</taxon>
        <taxon>Paenibacillaceae</taxon>
        <taxon>Paenibacillus</taxon>
    </lineage>
</organism>
<name>A0A0F7CKM2_PAEDU</name>
<dbReference type="HOGENOM" id="CLU_069129_3_0_9"/>
<evidence type="ECO:0000259" key="4">
    <source>
        <dbReference type="Pfam" id="PF13649"/>
    </source>
</evidence>
<dbReference type="GO" id="GO:0008168">
    <property type="term" value="F:methyltransferase activity"/>
    <property type="evidence" value="ECO:0007669"/>
    <property type="project" value="UniProtKB-KW"/>
</dbReference>
<evidence type="ECO:0000256" key="2">
    <source>
        <dbReference type="ARBA" id="ARBA00022679"/>
    </source>
</evidence>
<dbReference type="Proteomes" id="UP000034189">
    <property type="component" value="Chromosome"/>
</dbReference>
<keyword evidence="3" id="KW-0949">S-adenosyl-L-methionine</keyword>
<evidence type="ECO:0000256" key="3">
    <source>
        <dbReference type="ARBA" id="ARBA00022691"/>
    </source>
</evidence>
<evidence type="ECO:0000313" key="6">
    <source>
        <dbReference type="Proteomes" id="UP000034189"/>
    </source>
</evidence>
<dbReference type="Gene3D" id="3.40.50.150">
    <property type="entry name" value="Vaccinia Virus protein VP39"/>
    <property type="match status" value="1"/>
</dbReference>
<dbReference type="PATRIC" id="fig|1333534.5.peg.4635"/>
<sequence length="287" mass="33251">MNKIIEQTKRPLLFEKGSSQMWVDEYISQQMLEAHLDPNTDAASRKPHTIDASVKWIKEYICGNNAQQKVLDLGCGPGLYTNRLAKLGFNNVTGVDFSSRSIEYAKNQASELNLHVNYVCQDYLTLDFTNCFDVVLLIYCDFGVLNEYERNALLHKIFSSLKPGGKLVFDVFTPNKYKNHADSRTWNSYQSGFWRPTPHLCLSSNYWYSEERVHLHQAIVVDDLEDVPIYNIWDKTYTVDELSSILSCIGFEELEFYSDVTGREYEEKTEIITVIAKRKVMKILHRI</sequence>
<reference evidence="5 6" key="1">
    <citation type="submission" date="2015-03" db="EMBL/GenBank/DDBJ databases">
        <authorList>
            <person name="Abdul Halim M."/>
        </authorList>
    </citation>
    <scope>NUCLEOTIDE SEQUENCE [LARGE SCALE GENOMIC DNA]</scope>
    <source>
        <strain evidence="5 6">ATCC 35681</strain>
    </source>
</reference>
<keyword evidence="2" id="KW-0808">Transferase</keyword>
<proteinExistence type="predicted"/>
<dbReference type="PANTHER" id="PTHR43464">
    <property type="entry name" value="METHYLTRANSFERASE"/>
    <property type="match status" value="1"/>
</dbReference>
<dbReference type="Pfam" id="PF13649">
    <property type="entry name" value="Methyltransf_25"/>
    <property type="match status" value="1"/>
</dbReference>
<feature type="domain" description="Methyltransferase" evidence="4">
    <location>
        <begin position="70"/>
        <end position="165"/>
    </location>
</feature>
<dbReference type="GO" id="GO:0032259">
    <property type="term" value="P:methylation"/>
    <property type="evidence" value="ECO:0007669"/>
    <property type="project" value="UniProtKB-KW"/>
</dbReference>
<dbReference type="CDD" id="cd02440">
    <property type="entry name" value="AdoMet_MTases"/>
    <property type="match status" value="1"/>
</dbReference>
<evidence type="ECO:0000313" key="5">
    <source>
        <dbReference type="EMBL" id="AKG37906.1"/>
    </source>
</evidence>
<dbReference type="AlphaFoldDB" id="A0A0F7CKM2"/>